<dbReference type="Gene3D" id="3.40.50.261">
    <property type="entry name" value="Succinyl-CoA synthetase domains"/>
    <property type="match status" value="1"/>
</dbReference>
<name>A0A3B9IRS9_9PROT</name>
<evidence type="ECO:0000313" key="4">
    <source>
        <dbReference type="Proteomes" id="UP000257706"/>
    </source>
</evidence>
<evidence type="ECO:0000259" key="2">
    <source>
        <dbReference type="SMART" id="SM00881"/>
    </source>
</evidence>
<evidence type="ECO:0000256" key="1">
    <source>
        <dbReference type="ARBA" id="ARBA00022532"/>
    </source>
</evidence>
<dbReference type="Gene3D" id="3.40.50.720">
    <property type="entry name" value="NAD(P)-binding Rossmann-like Domain"/>
    <property type="match status" value="1"/>
</dbReference>
<accession>A0A3B9IRS9</accession>
<dbReference type="SUPFAM" id="SSF51735">
    <property type="entry name" value="NAD(P)-binding Rossmann-fold domains"/>
    <property type="match status" value="1"/>
</dbReference>
<gene>
    <name evidence="3" type="ORF">DCK97_23535</name>
</gene>
<dbReference type="GO" id="GO:0006099">
    <property type="term" value="P:tricarboxylic acid cycle"/>
    <property type="evidence" value="ECO:0007669"/>
    <property type="project" value="UniProtKB-KW"/>
</dbReference>
<keyword evidence="1" id="KW-0816">Tricarboxylic acid cycle</keyword>
<dbReference type="Pfam" id="PF13380">
    <property type="entry name" value="CoA_binding_2"/>
    <property type="match status" value="1"/>
</dbReference>
<feature type="non-terminal residue" evidence="3">
    <location>
        <position position="330"/>
    </location>
</feature>
<dbReference type="PANTHER" id="PTHR42793:SF1">
    <property type="entry name" value="PEPTIDYL-LYSINE N-ACETYLTRANSFERASE PATZ"/>
    <property type="match status" value="1"/>
</dbReference>
<dbReference type="SMART" id="SM00881">
    <property type="entry name" value="CoA_binding"/>
    <property type="match status" value="1"/>
</dbReference>
<organism evidence="3 4">
    <name type="scientific">Tistrella mobilis</name>
    <dbReference type="NCBI Taxonomy" id="171437"/>
    <lineage>
        <taxon>Bacteria</taxon>
        <taxon>Pseudomonadati</taxon>
        <taxon>Pseudomonadota</taxon>
        <taxon>Alphaproteobacteria</taxon>
        <taxon>Geminicoccales</taxon>
        <taxon>Geminicoccaceae</taxon>
        <taxon>Tistrella</taxon>
    </lineage>
</organism>
<protein>
    <submittedName>
        <fullName evidence="3">CoA-binding protein</fullName>
    </submittedName>
</protein>
<dbReference type="InterPro" id="IPR032875">
    <property type="entry name" value="Succ_CoA_lig_flav_dom"/>
</dbReference>
<dbReference type="EMBL" id="DMAI01000384">
    <property type="protein sequence ID" value="HAE50388.1"/>
    <property type="molecule type" value="Genomic_DNA"/>
</dbReference>
<sequence>MTTTTSQSADIARLLSPGRIAVVGASDDIVRIRGRVLHLLLKRGYTGEVFPVTPSRAEVQGLKAYPRVGDVPGGVDLALVAVPANLVLGVLEDCAAAKVGAAVIFSSGFAEEGGEMAEVQAQMVALSRRTGLRIIGPNAMGFYNILDRIAATFSPAAEIAPVDAPVPDQGVAVVAQSGGLGFALYNRGVRRSLPFTHVVATGNEADLEALDFADALLDDPRVAQLMMFIEGVKNGDKLIPVARKAARLGKPVIMAKVGRSPAAQRAAASHTASLTGSDAAYDAIFDRYGVIRADDQDEMIDIAAAFSVGSLPRGRRVAIVTSSGGSGSWM</sequence>
<dbReference type="InterPro" id="IPR036291">
    <property type="entry name" value="NAD(P)-bd_dom_sf"/>
</dbReference>
<dbReference type="AlphaFoldDB" id="A0A3B9IRS9"/>
<dbReference type="Pfam" id="PF13607">
    <property type="entry name" value="Succ_CoA_lig"/>
    <property type="match status" value="1"/>
</dbReference>
<dbReference type="SUPFAM" id="SSF52210">
    <property type="entry name" value="Succinyl-CoA synthetase domains"/>
    <property type="match status" value="1"/>
</dbReference>
<dbReference type="InterPro" id="IPR016102">
    <property type="entry name" value="Succinyl-CoA_synth-like"/>
</dbReference>
<dbReference type="InterPro" id="IPR003781">
    <property type="entry name" value="CoA-bd"/>
</dbReference>
<evidence type="ECO:0000313" key="3">
    <source>
        <dbReference type="EMBL" id="HAE50388.1"/>
    </source>
</evidence>
<dbReference type="PANTHER" id="PTHR42793">
    <property type="entry name" value="COA BINDING DOMAIN CONTAINING PROTEIN"/>
    <property type="match status" value="1"/>
</dbReference>
<proteinExistence type="predicted"/>
<feature type="domain" description="CoA-binding" evidence="2">
    <location>
        <begin position="14"/>
        <end position="109"/>
    </location>
</feature>
<reference evidence="3 4" key="1">
    <citation type="journal article" date="2018" name="Nat. Biotechnol.">
        <title>A standardized bacterial taxonomy based on genome phylogeny substantially revises the tree of life.</title>
        <authorList>
            <person name="Parks D.H."/>
            <person name="Chuvochina M."/>
            <person name="Waite D.W."/>
            <person name="Rinke C."/>
            <person name="Skarshewski A."/>
            <person name="Chaumeil P.A."/>
            <person name="Hugenholtz P."/>
        </authorList>
    </citation>
    <scope>NUCLEOTIDE SEQUENCE [LARGE SCALE GENOMIC DNA]</scope>
    <source>
        <strain evidence="3">UBA8739</strain>
    </source>
</reference>
<comment type="caution">
    <text evidence="3">The sequence shown here is derived from an EMBL/GenBank/DDBJ whole genome shotgun (WGS) entry which is preliminary data.</text>
</comment>
<dbReference type="Proteomes" id="UP000257706">
    <property type="component" value="Unassembled WGS sequence"/>
</dbReference>